<accession>A0A074ZNY3</accession>
<protein>
    <submittedName>
        <fullName evidence="1">Uncharacterized protein</fullName>
    </submittedName>
</protein>
<evidence type="ECO:0000313" key="2">
    <source>
        <dbReference type="Proteomes" id="UP000054324"/>
    </source>
</evidence>
<organism evidence="1 2">
    <name type="scientific">Opisthorchis viverrini</name>
    <name type="common">Southeast Asian liver fluke</name>
    <dbReference type="NCBI Taxonomy" id="6198"/>
    <lineage>
        <taxon>Eukaryota</taxon>
        <taxon>Metazoa</taxon>
        <taxon>Spiralia</taxon>
        <taxon>Lophotrochozoa</taxon>
        <taxon>Platyhelminthes</taxon>
        <taxon>Trematoda</taxon>
        <taxon>Digenea</taxon>
        <taxon>Opisthorchiida</taxon>
        <taxon>Opisthorchiata</taxon>
        <taxon>Opisthorchiidae</taxon>
        <taxon>Opisthorchis</taxon>
    </lineage>
</organism>
<dbReference type="CTD" id="20318611"/>
<gene>
    <name evidence="1" type="ORF">T265_04429</name>
</gene>
<dbReference type="KEGG" id="ovi:T265_04429"/>
<dbReference type="EMBL" id="KL596691">
    <property type="protein sequence ID" value="KER28821.1"/>
    <property type="molecule type" value="Genomic_DNA"/>
</dbReference>
<sequence length="103" mass="11564">MSVVMDISADKSPAHRSWSVEFEGNTNMVHRIIALTGDDKNSQITLSPNSIAHKKRLRSSLTPGAGYAVVNYDKRHKRATPVSKCRTIGKPNIWERNNEFVDN</sequence>
<keyword evidence="2" id="KW-1185">Reference proteome</keyword>
<dbReference type="GeneID" id="20318611"/>
<evidence type="ECO:0000313" key="1">
    <source>
        <dbReference type="EMBL" id="KER28821.1"/>
    </source>
</evidence>
<proteinExistence type="predicted"/>
<dbReference type="RefSeq" id="XP_009167438.1">
    <property type="nucleotide sequence ID" value="XM_009169174.1"/>
</dbReference>
<dbReference type="Proteomes" id="UP000054324">
    <property type="component" value="Unassembled WGS sequence"/>
</dbReference>
<dbReference type="AlphaFoldDB" id="A0A074ZNY3"/>
<reference evidence="1 2" key="1">
    <citation type="submission" date="2013-11" db="EMBL/GenBank/DDBJ databases">
        <title>Opisthorchis viverrini - life in the bile duct.</title>
        <authorList>
            <person name="Young N.D."/>
            <person name="Nagarajan N."/>
            <person name="Lin S.J."/>
            <person name="Korhonen P.K."/>
            <person name="Jex A.R."/>
            <person name="Hall R.S."/>
            <person name="Safavi-Hemami H."/>
            <person name="Kaewkong W."/>
            <person name="Bertrand D."/>
            <person name="Gao S."/>
            <person name="Seet Q."/>
            <person name="Wongkham S."/>
            <person name="Teh B.T."/>
            <person name="Wongkham C."/>
            <person name="Intapan P.M."/>
            <person name="Maleewong W."/>
            <person name="Yang X."/>
            <person name="Hu M."/>
            <person name="Wang Z."/>
            <person name="Hofmann A."/>
            <person name="Sternberg P.W."/>
            <person name="Tan P."/>
            <person name="Wang J."/>
            <person name="Gasser R.B."/>
        </authorList>
    </citation>
    <scope>NUCLEOTIDE SEQUENCE [LARGE SCALE GENOMIC DNA]</scope>
</reference>
<name>A0A074ZNY3_OPIVI</name>